<proteinExistence type="predicted"/>
<reference evidence="2 3" key="1">
    <citation type="submission" date="2022-04" db="EMBL/GenBank/DDBJ databases">
        <title>Halobacillus sp. isolated from saltern.</title>
        <authorList>
            <person name="Won M."/>
            <person name="Lee C.-M."/>
            <person name="Woen H.-Y."/>
            <person name="Kwon S.-W."/>
        </authorList>
    </citation>
    <scope>NUCLEOTIDE SEQUENCE [LARGE SCALE GENOMIC DNA]</scope>
    <source>
        <strain evidence="2 3">SSTM10-2</strain>
    </source>
</reference>
<keyword evidence="3" id="KW-1185">Reference proteome</keyword>
<dbReference type="Proteomes" id="UP000831880">
    <property type="component" value="Chromosome"/>
</dbReference>
<dbReference type="EMBL" id="CP095074">
    <property type="protein sequence ID" value="UOQ95542.1"/>
    <property type="molecule type" value="Genomic_DNA"/>
</dbReference>
<name>A0ABY4H972_9BACI</name>
<accession>A0ABY4H972</accession>
<sequence length="186" mass="21797">MIRDIRIDNINIYVKQDGEKTELQVDDQVFEMPKEEGNYLIVVKLEADSGNTEYVGNLDVRERDDNPYPPRVSLDNNSDEADKEELESYKADWREYTEETDDMSLFRNGLESLNHDSGEQMEISFDHHNFEIEDLRVYAHHNDEKTNLPVKDKFFDLPEEERDYIIVVKLLTDKGSAEYAGNIIIE</sequence>
<evidence type="ECO:0000256" key="1">
    <source>
        <dbReference type="SAM" id="MobiDB-lite"/>
    </source>
</evidence>
<organism evidence="2 3">
    <name type="scientific">Halobacillus shinanisalinarum</name>
    <dbReference type="NCBI Taxonomy" id="2932258"/>
    <lineage>
        <taxon>Bacteria</taxon>
        <taxon>Bacillati</taxon>
        <taxon>Bacillota</taxon>
        <taxon>Bacilli</taxon>
        <taxon>Bacillales</taxon>
        <taxon>Bacillaceae</taxon>
        <taxon>Halobacillus</taxon>
    </lineage>
</organism>
<gene>
    <name evidence="2" type="ORF">MUO14_11825</name>
</gene>
<evidence type="ECO:0000313" key="3">
    <source>
        <dbReference type="Proteomes" id="UP000831880"/>
    </source>
</evidence>
<dbReference type="RefSeq" id="WP_244755395.1">
    <property type="nucleotide sequence ID" value="NZ_CP095074.1"/>
</dbReference>
<evidence type="ECO:0000313" key="2">
    <source>
        <dbReference type="EMBL" id="UOQ95542.1"/>
    </source>
</evidence>
<protein>
    <submittedName>
        <fullName evidence="2">Uncharacterized protein</fullName>
    </submittedName>
</protein>
<feature type="region of interest" description="Disordered" evidence="1">
    <location>
        <begin position="60"/>
        <end position="83"/>
    </location>
</feature>